<dbReference type="EMBL" id="WHPF01000002">
    <property type="protein sequence ID" value="NNV54587.1"/>
    <property type="molecule type" value="Genomic_DNA"/>
</dbReference>
<feature type="transmembrane region" description="Helical" evidence="2">
    <location>
        <begin position="12"/>
        <end position="31"/>
    </location>
</feature>
<dbReference type="InterPro" id="IPR025961">
    <property type="entry name" value="Metal_resist"/>
</dbReference>
<reference evidence="3" key="1">
    <citation type="submission" date="2019-10" db="EMBL/GenBank/DDBJ databases">
        <title>Draft genome sequence of Panacibacter sp. KCS-6.</title>
        <authorList>
            <person name="Yim K.J."/>
        </authorList>
    </citation>
    <scope>NUCLEOTIDE SEQUENCE</scope>
    <source>
        <strain evidence="3">KCS-6</strain>
    </source>
</reference>
<dbReference type="Proteomes" id="UP000598971">
    <property type="component" value="Unassembled WGS sequence"/>
</dbReference>
<feature type="region of interest" description="Disordered" evidence="1">
    <location>
        <begin position="153"/>
        <end position="188"/>
    </location>
</feature>
<accession>A0A8J8JQC7</accession>
<gene>
    <name evidence="3" type="ORF">GD597_03875</name>
</gene>
<comment type="caution">
    <text evidence="3">The sequence shown here is derived from an EMBL/GenBank/DDBJ whole genome shotgun (WGS) entry which is preliminary data.</text>
</comment>
<keyword evidence="4" id="KW-1185">Reference proteome</keyword>
<dbReference type="AlphaFoldDB" id="A0A8J8JQC7"/>
<dbReference type="RefSeq" id="WP_171606504.1">
    <property type="nucleotide sequence ID" value="NZ_WHPF01000002.1"/>
</dbReference>
<organism evidence="3 4">
    <name type="scientific">Limnovirga soli</name>
    <dbReference type="NCBI Taxonomy" id="2656915"/>
    <lineage>
        <taxon>Bacteria</taxon>
        <taxon>Pseudomonadati</taxon>
        <taxon>Bacteroidota</taxon>
        <taxon>Chitinophagia</taxon>
        <taxon>Chitinophagales</taxon>
        <taxon>Chitinophagaceae</taxon>
        <taxon>Limnovirga</taxon>
    </lineage>
</organism>
<keyword evidence="2" id="KW-0472">Membrane</keyword>
<keyword evidence="2" id="KW-0812">Transmembrane</keyword>
<dbReference type="Gene3D" id="1.20.120.1490">
    <property type="match status" value="1"/>
</dbReference>
<evidence type="ECO:0000313" key="3">
    <source>
        <dbReference type="EMBL" id="NNV54587.1"/>
    </source>
</evidence>
<protein>
    <submittedName>
        <fullName evidence="3">Periplasmic heavy metal sensor</fullName>
    </submittedName>
</protein>
<dbReference type="Pfam" id="PF13801">
    <property type="entry name" value="Metal_resist"/>
    <property type="match status" value="1"/>
</dbReference>
<sequence>MNSTNKNKWMAIGIVVLLLANITTLTVIWYMRAGQPLPIGPPPPQNQTFDFVVKELALSTEQQAQYAALRTEHQQQTNNIRLQIKQEKDSLFSLIQQPAVADTAIQALIEFTALKQGELDMATFTHFRKLRAICTPAQQIKFDSIIVQVSRMIGPAGGGGRPGGPPPPHKPGEERRAGGPPPPPDKNN</sequence>
<feature type="compositionally biased region" description="Pro residues" evidence="1">
    <location>
        <begin position="179"/>
        <end position="188"/>
    </location>
</feature>
<proteinExistence type="predicted"/>
<name>A0A8J8JQC7_9BACT</name>
<evidence type="ECO:0000256" key="2">
    <source>
        <dbReference type="SAM" id="Phobius"/>
    </source>
</evidence>
<evidence type="ECO:0000256" key="1">
    <source>
        <dbReference type="SAM" id="MobiDB-lite"/>
    </source>
</evidence>
<keyword evidence="2" id="KW-1133">Transmembrane helix</keyword>
<evidence type="ECO:0000313" key="4">
    <source>
        <dbReference type="Proteomes" id="UP000598971"/>
    </source>
</evidence>